<evidence type="ECO:0000313" key="1">
    <source>
        <dbReference type="EMBL" id="MYE38128.1"/>
    </source>
</evidence>
<reference evidence="1 2" key="1">
    <citation type="submission" date="2019-09" db="EMBL/GenBank/DDBJ databases">
        <title>Characterisation of the sponge microbiome using genome-centric metagenomics.</title>
        <authorList>
            <person name="Engelberts J.P."/>
            <person name="Robbins S.J."/>
            <person name="De Goeij J.M."/>
            <person name="Aranda M."/>
            <person name="Bell S.C."/>
            <person name="Webster N.S."/>
        </authorList>
    </citation>
    <scope>NUCLEOTIDE SEQUENCE [LARGE SCALE GENOMIC DNA]</scope>
    <source>
        <strain evidence="1">SB0662_bin_43</strain>
    </source>
</reference>
<dbReference type="Proteomes" id="UP000449092">
    <property type="component" value="Unassembled WGS sequence"/>
</dbReference>
<name>A0A845DAQ3_9BACT</name>
<dbReference type="EMBL" id="VXOY01000010">
    <property type="protein sequence ID" value="MYE38128.1"/>
    <property type="molecule type" value="Genomic_DNA"/>
</dbReference>
<organism evidence="1 2">
    <name type="scientific">Candidatus Spechtbacteria bacterium SB0662_bin_43</name>
    <dbReference type="NCBI Taxonomy" id="2604897"/>
    <lineage>
        <taxon>Bacteria</taxon>
        <taxon>Candidatus Spechtiibacteriota</taxon>
    </lineage>
</organism>
<evidence type="ECO:0000313" key="2">
    <source>
        <dbReference type="Proteomes" id="UP000449092"/>
    </source>
</evidence>
<sequence length="101" mass="11898">MKKTEFEYKYVKKCADCKTMFSSRSIHLVDRFKNVSQVYVECKKCKKSVLVYIVKSEGLFVTQIDVPTDMKKEDIIRFQNMSPVSEDEVLAFRKWIKKSAV</sequence>
<gene>
    <name evidence="1" type="ORF">F4X82_01235</name>
</gene>
<protein>
    <submittedName>
        <fullName evidence="1">Uncharacterized protein</fullName>
    </submittedName>
</protein>
<comment type="caution">
    <text evidence="1">The sequence shown here is derived from an EMBL/GenBank/DDBJ whole genome shotgun (WGS) entry which is preliminary data.</text>
</comment>
<proteinExistence type="predicted"/>
<accession>A0A845DAQ3</accession>
<dbReference type="AlphaFoldDB" id="A0A845DAQ3"/>